<dbReference type="InterPro" id="IPR001387">
    <property type="entry name" value="Cro/C1-type_HTH"/>
</dbReference>
<dbReference type="EMBL" id="MWQO01000025">
    <property type="protein sequence ID" value="THD10545.1"/>
    <property type="molecule type" value="Genomic_DNA"/>
</dbReference>
<accession>A0A4S3KNK0</accession>
<organism evidence="3 4">
    <name type="scientific">Metallibacterium scheffleri</name>
    <dbReference type="NCBI Taxonomy" id="993689"/>
    <lineage>
        <taxon>Bacteria</taxon>
        <taxon>Pseudomonadati</taxon>
        <taxon>Pseudomonadota</taxon>
        <taxon>Gammaproteobacteria</taxon>
        <taxon>Lysobacterales</taxon>
        <taxon>Rhodanobacteraceae</taxon>
        <taxon>Metallibacterium</taxon>
    </lineage>
</organism>
<evidence type="ECO:0000259" key="2">
    <source>
        <dbReference type="Pfam" id="PF13464"/>
    </source>
</evidence>
<dbReference type="AlphaFoldDB" id="A0A4S3KNK0"/>
<dbReference type="Gene3D" id="1.10.260.40">
    <property type="entry name" value="lambda repressor-like DNA-binding domains"/>
    <property type="match status" value="1"/>
</dbReference>
<proteinExistence type="predicted"/>
<evidence type="ECO:0000256" key="1">
    <source>
        <dbReference type="SAM" id="Phobius"/>
    </source>
</evidence>
<keyword evidence="1" id="KW-0812">Transmembrane</keyword>
<dbReference type="PANTHER" id="PTHR34475:SF1">
    <property type="entry name" value="CYTOSKELETON PROTEIN RODZ"/>
    <property type="match status" value="1"/>
</dbReference>
<dbReference type="PANTHER" id="PTHR34475">
    <property type="match status" value="1"/>
</dbReference>
<dbReference type="GO" id="GO:0003677">
    <property type="term" value="F:DNA binding"/>
    <property type="evidence" value="ECO:0007669"/>
    <property type="project" value="InterPro"/>
</dbReference>
<protein>
    <recommendedName>
        <fullName evidence="2">Cytoskeleton protein RodZ-like C-terminal domain-containing protein</fullName>
    </recommendedName>
</protein>
<dbReference type="CDD" id="cd00093">
    <property type="entry name" value="HTH_XRE"/>
    <property type="match status" value="1"/>
</dbReference>
<keyword evidence="1" id="KW-1133">Transmembrane helix</keyword>
<dbReference type="Proteomes" id="UP000307749">
    <property type="component" value="Unassembled WGS sequence"/>
</dbReference>
<reference evidence="3 4" key="1">
    <citation type="submission" date="2017-02" db="EMBL/GenBank/DDBJ databases">
        <title>Whole genome sequencing of Metallibacterium scheffleri DSM 24874 (T).</title>
        <authorList>
            <person name="Kumar S."/>
            <person name="Patil P."/>
            <person name="Patil P.B."/>
        </authorList>
    </citation>
    <scope>NUCLEOTIDE SEQUENCE [LARGE SCALE GENOMIC DNA]</scope>
    <source>
        <strain evidence="3 4">DSM 24874</strain>
    </source>
</reference>
<comment type="caution">
    <text evidence="3">The sequence shown here is derived from an EMBL/GenBank/DDBJ whole genome shotgun (WGS) entry which is preliminary data.</text>
</comment>
<name>A0A4S3KNK0_9GAMM</name>
<dbReference type="OrthoDB" id="9790252at2"/>
<keyword evidence="1" id="KW-0472">Membrane</keyword>
<dbReference type="Pfam" id="PF13464">
    <property type="entry name" value="RodZ_C"/>
    <property type="match status" value="1"/>
</dbReference>
<feature type="transmembrane region" description="Helical" evidence="1">
    <location>
        <begin position="121"/>
        <end position="143"/>
    </location>
</feature>
<dbReference type="InterPro" id="IPR010982">
    <property type="entry name" value="Lambda_DNA-bd_dom_sf"/>
</dbReference>
<gene>
    <name evidence="3" type="ORF">B1806_08150</name>
</gene>
<dbReference type="STRING" id="993689.GCA_002077135_02160"/>
<keyword evidence="4" id="KW-1185">Reference proteome</keyword>
<evidence type="ECO:0000313" key="4">
    <source>
        <dbReference type="Proteomes" id="UP000307749"/>
    </source>
</evidence>
<dbReference type="Pfam" id="PF13413">
    <property type="entry name" value="HTH_25"/>
    <property type="match status" value="1"/>
</dbReference>
<dbReference type="InterPro" id="IPR050400">
    <property type="entry name" value="Bact_Cytoskel_RodZ"/>
</dbReference>
<feature type="domain" description="Cytoskeleton protein RodZ-like C-terminal" evidence="2">
    <location>
        <begin position="225"/>
        <end position="294"/>
    </location>
</feature>
<evidence type="ECO:0000313" key="3">
    <source>
        <dbReference type="EMBL" id="THD10545.1"/>
    </source>
</evidence>
<dbReference type="InterPro" id="IPR025194">
    <property type="entry name" value="RodZ-like_C"/>
</dbReference>
<sequence length="302" mass="31586">MSQAMNPPTVFNATASVVDPVEALRIGAELAAARQRCGLSLAQCAERLSMPGQVLRRLEAGALSPLDSGVFLRGHLRAYGTLLGIDRATLDEYVRCLAPEAPPALLASGRMPNSRYVVERYLHAASYIVITVALIAPLVYFAMHTDTTRGSVRLQAIDSAPVPLVPRVDAAHSARMPGVAVILPPVAPPPQSQQPLLATMTPFISRDAESAAPAPTPAGAPTLALTLNAPSWVEVTGADGKRLEYALLQPGSYSWQATTALQVLIGNAAAASVTVDGKPFVLDDVSASNVARFSIGTAQGHA</sequence>